<feature type="domain" description="Solute-binding protein family 3/N-terminal" evidence="8">
    <location>
        <begin position="37"/>
        <end position="264"/>
    </location>
</feature>
<feature type="signal peptide" evidence="7">
    <location>
        <begin position="1"/>
        <end position="30"/>
    </location>
</feature>
<dbReference type="CDD" id="cd13703">
    <property type="entry name" value="PBP2_HisJ_LAO"/>
    <property type="match status" value="1"/>
</dbReference>
<dbReference type="InterPro" id="IPR001320">
    <property type="entry name" value="Iontro_rcpt_C"/>
</dbReference>
<evidence type="ECO:0000256" key="7">
    <source>
        <dbReference type="SAM" id="SignalP"/>
    </source>
</evidence>
<evidence type="ECO:0000259" key="8">
    <source>
        <dbReference type="SMART" id="SM00062"/>
    </source>
</evidence>
<comment type="subcellular location">
    <subcellularLocation>
        <location evidence="1">Periplasm</location>
    </subcellularLocation>
</comment>
<dbReference type="EMBL" id="BAAAEW010000026">
    <property type="protein sequence ID" value="GAA0759884.1"/>
    <property type="molecule type" value="Genomic_DNA"/>
</dbReference>
<dbReference type="InterPro" id="IPR018313">
    <property type="entry name" value="SBP_3_CS"/>
</dbReference>
<evidence type="ECO:0000256" key="3">
    <source>
        <dbReference type="ARBA" id="ARBA00022448"/>
    </source>
</evidence>
<dbReference type="SMART" id="SM00079">
    <property type="entry name" value="PBPe"/>
    <property type="match status" value="1"/>
</dbReference>
<dbReference type="PROSITE" id="PS01039">
    <property type="entry name" value="SBP_BACTERIAL_3"/>
    <property type="match status" value="1"/>
</dbReference>
<evidence type="ECO:0000256" key="6">
    <source>
        <dbReference type="RuleBase" id="RU003744"/>
    </source>
</evidence>
<comment type="caution">
    <text evidence="10">The sequence shown here is derived from an EMBL/GenBank/DDBJ whole genome shotgun (WGS) entry which is preliminary data.</text>
</comment>
<accession>A0ABN1KA59</accession>
<evidence type="ECO:0000256" key="2">
    <source>
        <dbReference type="ARBA" id="ARBA00010333"/>
    </source>
</evidence>
<evidence type="ECO:0000256" key="5">
    <source>
        <dbReference type="ARBA" id="ARBA00022764"/>
    </source>
</evidence>
<dbReference type="InterPro" id="IPR005768">
    <property type="entry name" value="Lys_Arg_Orn-bd"/>
</dbReference>
<keyword evidence="11" id="KW-1185">Reference proteome</keyword>
<dbReference type="PANTHER" id="PTHR35936">
    <property type="entry name" value="MEMBRANE-BOUND LYTIC MUREIN TRANSGLYCOSYLASE F"/>
    <property type="match status" value="1"/>
</dbReference>
<evidence type="ECO:0000256" key="4">
    <source>
        <dbReference type="ARBA" id="ARBA00022729"/>
    </source>
</evidence>
<keyword evidence="4 7" id="KW-0732">Signal</keyword>
<dbReference type="InterPro" id="IPR006311">
    <property type="entry name" value="TAT_signal"/>
</dbReference>
<evidence type="ECO:0000256" key="1">
    <source>
        <dbReference type="ARBA" id="ARBA00004418"/>
    </source>
</evidence>
<dbReference type="Pfam" id="PF00497">
    <property type="entry name" value="SBP_bac_3"/>
    <property type="match status" value="1"/>
</dbReference>
<protein>
    <submittedName>
        <fullName evidence="10">ABC transporter substrate-binding protein</fullName>
    </submittedName>
</protein>
<dbReference type="PROSITE" id="PS51318">
    <property type="entry name" value="TAT"/>
    <property type="match status" value="1"/>
</dbReference>
<feature type="chain" id="PRO_5046967093" evidence="7">
    <location>
        <begin position="31"/>
        <end position="268"/>
    </location>
</feature>
<keyword evidence="3" id="KW-0813">Transport</keyword>
<evidence type="ECO:0000259" key="9">
    <source>
        <dbReference type="SMART" id="SM00079"/>
    </source>
</evidence>
<dbReference type="SMART" id="SM00062">
    <property type="entry name" value="PBPb"/>
    <property type="match status" value="1"/>
</dbReference>
<dbReference type="PANTHER" id="PTHR35936:SF17">
    <property type="entry name" value="ARGININE-BINDING EXTRACELLULAR PROTEIN ARTP"/>
    <property type="match status" value="1"/>
</dbReference>
<reference evidence="10 11" key="1">
    <citation type="journal article" date="2019" name="Int. J. Syst. Evol. Microbiol.">
        <title>The Global Catalogue of Microorganisms (GCM) 10K type strain sequencing project: providing services to taxonomists for standard genome sequencing and annotation.</title>
        <authorList>
            <consortium name="The Broad Institute Genomics Platform"/>
            <consortium name="The Broad Institute Genome Sequencing Center for Infectious Disease"/>
            <person name="Wu L."/>
            <person name="Ma J."/>
        </authorList>
    </citation>
    <scope>NUCLEOTIDE SEQUENCE [LARGE SCALE GENOMIC DNA]</scope>
    <source>
        <strain evidence="10 11">JCM 15503</strain>
    </source>
</reference>
<dbReference type="NCBIfam" id="TIGR01096">
    <property type="entry name" value="3A0103s03R"/>
    <property type="match status" value="1"/>
</dbReference>
<dbReference type="Gene3D" id="3.40.190.10">
    <property type="entry name" value="Periplasmic binding protein-like II"/>
    <property type="match status" value="2"/>
</dbReference>
<feature type="domain" description="Ionotropic glutamate receptor C-terminal" evidence="9">
    <location>
        <begin position="37"/>
        <end position="263"/>
    </location>
</feature>
<organism evidence="10 11">
    <name type="scientific">Ideonella azotifigens</name>
    <dbReference type="NCBI Taxonomy" id="513160"/>
    <lineage>
        <taxon>Bacteria</taxon>
        <taxon>Pseudomonadati</taxon>
        <taxon>Pseudomonadota</taxon>
        <taxon>Betaproteobacteria</taxon>
        <taxon>Burkholderiales</taxon>
        <taxon>Sphaerotilaceae</taxon>
        <taxon>Ideonella</taxon>
    </lineage>
</organism>
<proteinExistence type="inferred from homology"/>
<sequence length="268" mass="29029">MMQRRPLLIACLTAALGATLGIFTSTAALAQAPDWKKVRIGVEGAYPPFSEVGTDGKLKGFDIDMALALCAEMKAECTLVQQEWDGMIPALQAKKFDAIIASMAITEERKKAVAFTNKYYNTPARFVGKGSATTDVSPAGLKGKKIGVQRTTIHDRYVTAFYKDSEIVRYAKQDEVYLDMAAGRIDATLGDSVAEDGGFLKRPIGKGFAFIGPAIEDTKFFGDGSGIAIRKADTTLVDKFNAAIVSLRASGGYKKIQDKYFDFDVFGK</sequence>
<dbReference type="InterPro" id="IPR001638">
    <property type="entry name" value="Solute-binding_3/MltF_N"/>
</dbReference>
<comment type="similarity">
    <text evidence="2 6">Belongs to the bacterial solute-binding protein 3 family.</text>
</comment>
<evidence type="ECO:0000313" key="10">
    <source>
        <dbReference type="EMBL" id="GAA0759884.1"/>
    </source>
</evidence>
<evidence type="ECO:0000313" key="11">
    <source>
        <dbReference type="Proteomes" id="UP001500279"/>
    </source>
</evidence>
<dbReference type="SUPFAM" id="SSF53850">
    <property type="entry name" value="Periplasmic binding protein-like II"/>
    <property type="match status" value="1"/>
</dbReference>
<dbReference type="RefSeq" id="WP_141287657.1">
    <property type="nucleotide sequence ID" value="NZ_JAJNKD010000001.1"/>
</dbReference>
<name>A0ABN1KA59_9BURK</name>
<gene>
    <name evidence="10" type="ORF">GCM10009107_41770</name>
</gene>
<dbReference type="Proteomes" id="UP001500279">
    <property type="component" value="Unassembled WGS sequence"/>
</dbReference>
<keyword evidence="5" id="KW-0574">Periplasm</keyword>